<evidence type="ECO:0000256" key="1">
    <source>
        <dbReference type="SAM" id="MobiDB-lite"/>
    </source>
</evidence>
<gene>
    <name evidence="2" type="ORF">FHS82_000578</name>
</gene>
<name>A0ABX0UXY8_9HYPH</name>
<sequence length="621" mass="66540">MDVLLTQRMPARAAAGVLDAAGGGRELSGRAVRAGREEGSAEDLGPNGKLPNPTIAGRPEGVTASMQQQDLAAEDAPSQTEVEGYMSERQKILAARKPVIQTGDGAARQQREASPVRPPAVGVASFASPAAGENPGFPDEAASAPPPYDMFIPADAVPALMKAKWDYSTMAPFANRAPAQMPGGVQVRATEGVGAARPVPQPVGDVDEPLVPAYKSLLHWEGCLELNGQPLRAGLLGAVRAIGGEVIPSLTVNGGRFNTDVLASLLLKARDLEGVVNRLTSGDHELINGFGEIRTETLGPEREPVLLIEGTPICIKFGCSETEVAKYKTGIAYRKLLEHHEARRLVSGHENAGELDDIKSSFDGIADKTIPFMEKQFLLERYDADTIVRTLKAYFDNGPADEVNAWDVGEYEDVAGSANRFVILKNPRYDNNGREIGGNAVDLQAGGSIAHWIDIQANDDQDGLPWGVRVSLQYDGMVRKAGGKHLQVVPTLPGPDAAMEDGPGDAADTYAIMKENLSRLSRDQLQYLRDDIGARKKLFEASGDAFLDSGYRIVFPSRASDMPTLTHVNFACWMPAKPPAGLSEAETKAYTEIQQEVQADNVKVLDEMLGLVNDTLQSQAG</sequence>
<protein>
    <submittedName>
        <fullName evidence="2">Uncharacterized protein</fullName>
    </submittedName>
</protein>
<keyword evidence="3" id="KW-1185">Reference proteome</keyword>
<dbReference type="RefSeq" id="WP_166948498.1">
    <property type="nucleotide sequence ID" value="NZ_JAASQI010000001.1"/>
</dbReference>
<evidence type="ECO:0000313" key="2">
    <source>
        <dbReference type="EMBL" id="NIJ56765.1"/>
    </source>
</evidence>
<feature type="region of interest" description="Disordered" evidence="1">
    <location>
        <begin position="22"/>
        <end position="82"/>
    </location>
</feature>
<dbReference type="Proteomes" id="UP001429580">
    <property type="component" value="Unassembled WGS sequence"/>
</dbReference>
<reference evidence="2 3" key="1">
    <citation type="submission" date="2020-03" db="EMBL/GenBank/DDBJ databases">
        <title>Genomic Encyclopedia of Type Strains, Phase IV (KMG-IV): sequencing the most valuable type-strain genomes for metagenomic binning, comparative biology and taxonomic classification.</title>
        <authorList>
            <person name="Goeker M."/>
        </authorList>
    </citation>
    <scope>NUCLEOTIDE SEQUENCE [LARGE SCALE GENOMIC DNA]</scope>
    <source>
        <strain evidence="2 3">DSM 103870</strain>
    </source>
</reference>
<accession>A0ABX0UXY8</accession>
<proteinExistence type="predicted"/>
<dbReference type="EMBL" id="JAASQI010000001">
    <property type="protein sequence ID" value="NIJ56765.1"/>
    <property type="molecule type" value="Genomic_DNA"/>
</dbReference>
<comment type="caution">
    <text evidence="2">The sequence shown here is derived from an EMBL/GenBank/DDBJ whole genome shotgun (WGS) entry which is preliminary data.</text>
</comment>
<organism evidence="2 3">
    <name type="scientific">Pseudochelatococcus lubricantis</name>
    <dbReference type="NCBI Taxonomy" id="1538102"/>
    <lineage>
        <taxon>Bacteria</taxon>
        <taxon>Pseudomonadati</taxon>
        <taxon>Pseudomonadota</taxon>
        <taxon>Alphaproteobacteria</taxon>
        <taxon>Hyphomicrobiales</taxon>
        <taxon>Chelatococcaceae</taxon>
        <taxon>Pseudochelatococcus</taxon>
    </lineage>
</organism>
<evidence type="ECO:0000313" key="3">
    <source>
        <dbReference type="Proteomes" id="UP001429580"/>
    </source>
</evidence>